<feature type="domain" description="DUF1659" evidence="1">
    <location>
        <begin position="3"/>
        <end position="72"/>
    </location>
</feature>
<name>A0A2T0ANS3_9FIRM</name>
<comment type="caution">
    <text evidence="2">The sequence shown here is derived from an EMBL/GenBank/DDBJ whole genome shotgun (WGS) entry which is preliminary data.</text>
</comment>
<dbReference type="OrthoDB" id="1954703at2"/>
<dbReference type="AlphaFoldDB" id="A0A2T0ANS3"/>
<reference evidence="2 3" key="1">
    <citation type="submission" date="2018-03" db="EMBL/GenBank/DDBJ databases">
        <title>Genome sequence of Moorella humiferrea DSM 23265.</title>
        <authorList>
            <person name="Poehlein A."/>
            <person name="Daniel R."/>
        </authorList>
    </citation>
    <scope>NUCLEOTIDE SEQUENCE [LARGE SCALE GENOMIC DNA]</scope>
    <source>
        <strain evidence="2 3">DSM 23265</strain>
    </source>
</reference>
<organism evidence="2 3">
    <name type="scientific">Neomoorella humiferrea</name>
    <dbReference type="NCBI Taxonomy" id="676965"/>
    <lineage>
        <taxon>Bacteria</taxon>
        <taxon>Bacillati</taxon>
        <taxon>Bacillota</taxon>
        <taxon>Clostridia</taxon>
        <taxon>Neomoorellales</taxon>
        <taxon>Neomoorellaceae</taxon>
        <taxon>Neomoorella</taxon>
    </lineage>
</organism>
<evidence type="ECO:0000259" key="1">
    <source>
        <dbReference type="Pfam" id="PF07872"/>
    </source>
</evidence>
<proteinExistence type="predicted"/>
<protein>
    <recommendedName>
        <fullName evidence="1">DUF1659 domain-containing protein</fullName>
    </recommendedName>
</protein>
<dbReference type="InterPro" id="IPR012454">
    <property type="entry name" value="DUF1659"/>
</dbReference>
<dbReference type="RefSeq" id="WP_106005726.1">
    <property type="nucleotide sequence ID" value="NZ_CP136418.1"/>
</dbReference>
<dbReference type="EMBL" id="PVXM01000046">
    <property type="protein sequence ID" value="PRR70666.1"/>
    <property type="molecule type" value="Genomic_DNA"/>
</dbReference>
<accession>A0A2T0ANS3</accession>
<evidence type="ECO:0000313" key="3">
    <source>
        <dbReference type="Proteomes" id="UP000238415"/>
    </source>
</evidence>
<gene>
    <name evidence="2" type="ORF">MOHU_17730</name>
</gene>
<keyword evidence="3" id="KW-1185">Reference proteome</keyword>
<dbReference type="Pfam" id="PF07872">
    <property type="entry name" value="DUF1659"/>
    <property type="match status" value="1"/>
</dbReference>
<evidence type="ECO:0000313" key="2">
    <source>
        <dbReference type="EMBL" id="PRR70666.1"/>
    </source>
</evidence>
<dbReference type="Proteomes" id="UP000238415">
    <property type="component" value="Unassembled WGS sequence"/>
</dbReference>
<sequence length="75" mass="7941">MPVVSTPLASTLRFQVQVGTDANGQPVYRTRSYSRVKPGAADQDVFDVAQALGGLQVHPVIAVSRVNENDLSASS</sequence>